<feature type="compositionally biased region" description="Low complexity" evidence="5">
    <location>
        <begin position="117"/>
        <end position="138"/>
    </location>
</feature>
<evidence type="ECO:0000256" key="4">
    <source>
        <dbReference type="PROSITE-ProRule" id="PRU00134"/>
    </source>
</evidence>
<dbReference type="Proteomes" id="UP000183809">
    <property type="component" value="Unassembled WGS sequence"/>
</dbReference>
<proteinExistence type="predicted"/>
<feature type="domain" description="MYND-type" evidence="6">
    <location>
        <begin position="280"/>
        <end position="322"/>
    </location>
</feature>
<comment type="caution">
    <text evidence="7">The sequence shown here is derived from an EMBL/GenBank/DDBJ whole genome shotgun (WGS) entry which is preliminary data.</text>
</comment>
<feature type="compositionally biased region" description="Low complexity" evidence="5">
    <location>
        <begin position="53"/>
        <end position="82"/>
    </location>
</feature>
<dbReference type="OrthoDB" id="432970at2759"/>
<accession>A0A1J9R1G9</accession>
<dbReference type="STRING" id="236234.A0A1J9R1G9"/>
<reference evidence="7 8" key="1">
    <citation type="submission" date="2016-10" db="EMBL/GenBank/DDBJ databases">
        <title>Proteomics and genomics reveal pathogen-plant mechanisms compatible with a hemibiotrophic lifestyle of Diplodia corticola.</title>
        <authorList>
            <person name="Fernandes I."/>
            <person name="De Jonge R."/>
            <person name="Van De Peer Y."/>
            <person name="Devreese B."/>
            <person name="Alves A."/>
            <person name="Esteves A.C."/>
        </authorList>
    </citation>
    <scope>NUCLEOTIDE SEQUENCE [LARGE SCALE GENOMIC DNA]</scope>
    <source>
        <strain evidence="7 8">CBS 112549</strain>
    </source>
</reference>
<sequence length="361" mass="37183">MPSTTTAEGAAPDPTTAANNPASTSKPTTDAPSYTSDISPPAYSDAAPTYDLAAPPSTSDTTAADSTNPTTTTTAPPSANTPLNLEEGTELDATPIPFHFLIQSSAAAAAAASTASAPSSSTTSISSPPTTPTTTQTITHHHPVPDILLSTAAPPASAQDLFLDVLNTTLSQHQAECQAAAPQTCDICSSAAHTVLLTPISFLHVDEAAPPEYDDHSGGGGSRGGRGGKRVEVLVTPVCARDECGMLARRRVRCAMEDDHGCEGERVMVGRPQGREDVRCKVCGGEGEGGAPAKKCAGCGVVRYCGRECQREDWRKGHKRVCATYRELVEDGRLEEVVGMEEVVQRTAAGRDGAAAAAGAA</sequence>
<feature type="region of interest" description="Disordered" evidence="5">
    <location>
        <begin position="117"/>
        <end position="139"/>
    </location>
</feature>
<dbReference type="GO" id="GO:0008270">
    <property type="term" value="F:zinc ion binding"/>
    <property type="evidence" value="ECO:0007669"/>
    <property type="project" value="UniProtKB-KW"/>
</dbReference>
<feature type="compositionally biased region" description="Low complexity" evidence="5">
    <location>
        <begin position="10"/>
        <end position="25"/>
    </location>
</feature>
<feature type="region of interest" description="Disordered" evidence="5">
    <location>
        <begin position="209"/>
        <end position="228"/>
    </location>
</feature>
<feature type="compositionally biased region" description="Polar residues" evidence="5">
    <location>
        <begin position="26"/>
        <end position="38"/>
    </location>
</feature>
<gene>
    <name evidence="7" type="ORF">BKCO1_18000141</name>
</gene>
<evidence type="ECO:0000256" key="2">
    <source>
        <dbReference type="ARBA" id="ARBA00022771"/>
    </source>
</evidence>
<keyword evidence="3" id="KW-0862">Zinc</keyword>
<dbReference type="Pfam" id="PF01753">
    <property type="entry name" value="zf-MYND"/>
    <property type="match status" value="1"/>
</dbReference>
<dbReference type="EMBL" id="MNUE01000018">
    <property type="protein sequence ID" value="OJD35238.1"/>
    <property type="molecule type" value="Genomic_DNA"/>
</dbReference>
<dbReference type="PROSITE" id="PS50865">
    <property type="entry name" value="ZF_MYND_2"/>
    <property type="match status" value="1"/>
</dbReference>
<keyword evidence="2 4" id="KW-0863">Zinc-finger</keyword>
<dbReference type="RefSeq" id="XP_020131498.1">
    <property type="nucleotide sequence ID" value="XM_020271775.1"/>
</dbReference>
<dbReference type="InterPro" id="IPR002893">
    <property type="entry name" value="Znf_MYND"/>
</dbReference>
<evidence type="ECO:0000313" key="8">
    <source>
        <dbReference type="Proteomes" id="UP000183809"/>
    </source>
</evidence>
<dbReference type="GeneID" id="31012034"/>
<dbReference type="SUPFAM" id="SSF144232">
    <property type="entry name" value="HIT/MYND zinc finger-like"/>
    <property type="match status" value="1"/>
</dbReference>
<dbReference type="Gene3D" id="6.10.140.2220">
    <property type="match status" value="1"/>
</dbReference>
<evidence type="ECO:0000256" key="1">
    <source>
        <dbReference type="ARBA" id="ARBA00022723"/>
    </source>
</evidence>
<evidence type="ECO:0000259" key="6">
    <source>
        <dbReference type="PROSITE" id="PS50865"/>
    </source>
</evidence>
<evidence type="ECO:0000256" key="5">
    <source>
        <dbReference type="SAM" id="MobiDB-lite"/>
    </source>
</evidence>
<dbReference type="PROSITE" id="PS01360">
    <property type="entry name" value="ZF_MYND_1"/>
    <property type="match status" value="1"/>
</dbReference>
<keyword evidence="1" id="KW-0479">Metal-binding</keyword>
<organism evidence="7 8">
    <name type="scientific">Diplodia corticola</name>
    <dbReference type="NCBI Taxonomy" id="236234"/>
    <lineage>
        <taxon>Eukaryota</taxon>
        <taxon>Fungi</taxon>
        <taxon>Dikarya</taxon>
        <taxon>Ascomycota</taxon>
        <taxon>Pezizomycotina</taxon>
        <taxon>Dothideomycetes</taxon>
        <taxon>Dothideomycetes incertae sedis</taxon>
        <taxon>Botryosphaeriales</taxon>
        <taxon>Botryosphaeriaceae</taxon>
        <taxon>Diplodia</taxon>
    </lineage>
</organism>
<name>A0A1J9R1G9_9PEZI</name>
<dbReference type="AlphaFoldDB" id="A0A1J9R1G9"/>
<keyword evidence="8" id="KW-1185">Reference proteome</keyword>
<evidence type="ECO:0000313" key="7">
    <source>
        <dbReference type="EMBL" id="OJD35238.1"/>
    </source>
</evidence>
<evidence type="ECO:0000256" key="3">
    <source>
        <dbReference type="ARBA" id="ARBA00022833"/>
    </source>
</evidence>
<feature type="region of interest" description="Disordered" evidence="5">
    <location>
        <begin position="1"/>
        <end position="85"/>
    </location>
</feature>
<protein>
    <recommendedName>
        <fullName evidence="6">MYND-type domain-containing protein</fullName>
    </recommendedName>
</protein>